<evidence type="ECO:0000256" key="1">
    <source>
        <dbReference type="ARBA" id="ARBA00004123"/>
    </source>
</evidence>
<feature type="region of interest" description="Disordered" evidence="15">
    <location>
        <begin position="129"/>
        <end position="172"/>
    </location>
</feature>
<evidence type="ECO:0000256" key="11">
    <source>
        <dbReference type="ARBA" id="ARBA00023242"/>
    </source>
</evidence>
<evidence type="ECO:0000256" key="15">
    <source>
        <dbReference type="SAM" id="MobiDB-lite"/>
    </source>
</evidence>
<keyword evidence="11 14" id="KW-0539">Nucleus</keyword>
<sequence>MFSKNEQISAFAVYSKRRKNSDTSLRLQKFLKKRSNMGNKKTKRTGNITKKKISKAISINKRKRSPTNNSKSATHDTTLTIDEINNKTPMFTIKDDENKEGRYMIFNSDNFFSSTERCASIFNTTNETNDGPIFQTVDNNNRSKKKYIKPKKQNKGDDNNDDDDDDDEPHAIGHQSRLTASNFNELFKLNPVFQSCTILEWLISPLTINKFFVNIWERKPAHIIRSRENYYKDLMSTPIFDKMLRYNCILFSKNIDITTYEDGIKIDHSPVGRALPNVVWDYYRNGCSVRMLNPQTYLPRIHKLNATLQEYFGSFVGANSYLTPPGCQGFAPHYDDVETFILQIEGKKRWKLYYTTNDKGILARYSSKDFKHSELGEPYFDKVITPGDMLYLPRGTIHEAIADTKCHSLHLTLSVYQRNSWCDLLDKLIPNALQKAVQENFIYREGLPIDFWKHFGSIHAGEKSEARDSYGAIVKCLVDKIQNYIDIDQAMDELFKNHIHDSLPPSLMKYEQKRTAILDGERMISEGVLSNCVQLKSSTSIRIIRSHCVRLVKEKDEEYRLYYSTDNSKEFHGNELQYLEIDDVFVPGIKKLLLVYPEFIKIKDLPIDDEESRYQVAKDLWDRGIIMTDEPIVSEESKK</sequence>
<keyword evidence="9 14" id="KW-0805">Transcription regulation</keyword>
<evidence type="ECO:0000256" key="12">
    <source>
        <dbReference type="ARBA" id="ARBA00025670"/>
    </source>
</evidence>
<evidence type="ECO:0000259" key="16">
    <source>
        <dbReference type="PROSITE" id="PS51184"/>
    </source>
</evidence>
<evidence type="ECO:0000256" key="9">
    <source>
        <dbReference type="ARBA" id="ARBA00023015"/>
    </source>
</evidence>
<organism evidence="17 18">
    <name type="scientific">Polistes dominula</name>
    <name type="common">European paper wasp</name>
    <name type="synonym">Vespa dominula</name>
    <dbReference type="NCBI Taxonomy" id="743375"/>
    <lineage>
        <taxon>Eukaryota</taxon>
        <taxon>Metazoa</taxon>
        <taxon>Ecdysozoa</taxon>
        <taxon>Arthropoda</taxon>
        <taxon>Hexapoda</taxon>
        <taxon>Insecta</taxon>
        <taxon>Pterygota</taxon>
        <taxon>Neoptera</taxon>
        <taxon>Endopterygota</taxon>
        <taxon>Hymenoptera</taxon>
        <taxon>Apocrita</taxon>
        <taxon>Aculeata</taxon>
        <taxon>Vespoidea</taxon>
        <taxon>Vespidae</taxon>
        <taxon>Polistinae</taxon>
        <taxon>Polistini</taxon>
        <taxon>Polistes</taxon>
    </lineage>
</organism>
<dbReference type="Proteomes" id="UP000694924">
    <property type="component" value="Unplaced"/>
</dbReference>
<dbReference type="PROSITE" id="PS51184">
    <property type="entry name" value="JMJC"/>
    <property type="match status" value="1"/>
</dbReference>
<comment type="function">
    <text evidence="12">Oxygenase that can act as both a histone lysine demethylase and a ribosomal histidine hydroxylase. Specifically demethylates 'Lys-4' (H3K4me) and 'Lys-36' (H3K36me) of histone H3, thereby playing a central role in histone code.</text>
</comment>
<gene>
    <name evidence="18" type="primary">LOC107063981</name>
</gene>
<dbReference type="InterPro" id="IPR039994">
    <property type="entry name" value="NO66-like"/>
</dbReference>
<evidence type="ECO:0000256" key="7">
    <source>
        <dbReference type="ARBA" id="ARBA00023002"/>
    </source>
</evidence>
<keyword evidence="3" id="KW-0678">Repressor</keyword>
<evidence type="ECO:0000256" key="14">
    <source>
        <dbReference type="RuleBase" id="RU366061"/>
    </source>
</evidence>
<dbReference type="SUPFAM" id="SSF51197">
    <property type="entry name" value="Clavaminate synthase-like"/>
    <property type="match status" value="1"/>
</dbReference>
<comment type="cofactor">
    <cofactor evidence="14">
        <name>Fe(2+)</name>
        <dbReference type="ChEBI" id="CHEBI:29033"/>
    </cofactor>
    <text evidence="14">Binds 1 Fe(2+) ion per subunit.</text>
</comment>
<reference evidence="18" key="1">
    <citation type="submission" date="2025-08" db="UniProtKB">
        <authorList>
            <consortium name="RefSeq"/>
        </authorList>
    </citation>
    <scope>IDENTIFICATION</scope>
    <source>
        <tissue evidence="18">Whole body</tissue>
    </source>
</reference>
<keyword evidence="17" id="KW-1185">Reference proteome</keyword>
<evidence type="ECO:0000256" key="4">
    <source>
        <dbReference type="ARBA" id="ARBA00022723"/>
    </source>
</evidence>
<evidence type="ECO:0000256" key="5">
    <source>
        <dbReference type="ARBA" id="ARBA00022853"/>
    </source>
</evidence>
<dbReference type="RefSeq" id="XP_015171682.1">
    <property type="nucleotide sequence ID" value="XM_015316196.1"/>
</dbReference>
<dbReference type="Gene3D" id="2.60.120.650">
    <property type="entry name" value="Cupin"/>
    <property type="match status" value="1"/>
</dbReference>
<keyword evidence="5" id="KW-0156">Chromatin regulator</keyword>
<evidence type="ECO:0000256" key="8">
    <source>
        <dbReference type="ARBA" id="ARBA00023004"/>
    </source>
</evidence>
<evidence type="ECO:0000256" key="2">
    <source>
        <dbReference type="ARBA" id="ARBA00010309"/>
    </source>
</evidence>
<dbReference type="GeneID" id="107063981"/>
<dbReference type="EC" id="1.14.11.27" evidence="14"/>
<evidence type="ECO:0000256" key="6">
    <source>
        <dbReference type="ARBA" id="ARBA00022964"/>
    </source>
</evidence>
<evidence type="ECO:0000256" key="3">
    <source>
        <dbReference type="ARBA" id="ARBA00022491"/>
    </source>
</evidence>
<dbReference type="Gene3D" id="3.90.930.40">
    <property type="match status" value="1"/>
</dbReference>
<comment type="catalytic activity">
    <reaction evidence="13 14">
        <text>N(6),N(6)-dimethyl-L-lysyl(36)-[histone H3] + 2 2-oxoglutarate + 2 O2 = L-lysyl(36)-[histone H3] + 2 formaldehyde + 2 succinate + 2 CO2</text>
        <dbReference type="Rhea" id="RHEA:42032"/>
        <dbReference type="Rhea" id="RHEA-COMP:9785"/>
        <dbReference type="Rhea" id="RHEA-COMP:9787"/>
        <dbReference type="ChEBI" id="CHEBI:15379"/>
        <dbReference type="ChEBI" id="CHEBI:16526"/>
        <dbReference type="ChEBI" id="CHEBI:16810"/>
        <dbReference type="ChEBI" id="CHEBI:16842"/>
        <dbReference type="ChEBI" id="CHEBI:29969"/>
        <dbReference type="ChEBI" id="CHEBI:30031"/>
        <dbReference type="ChEBI" id="CHEBI:61976"/>
        <dbReference type="EC" id="1.14.11.27"/>
    </reaction>
</comment>
<comment type="subcellular location">
    <subcellularLocation>
        <location evidence="1 14">Nucleus</location>
    </subcellularLocation>
</comment>
<keyword evidence="6 14" id="KW-0223">Dioxygenase</keyword>
<protein>
    <recommendedName>
        <fullName evidence="14">Bifunctional lysine-specific demethylase and histidyl-hydroxylase</fullName>
        <ecNumber evidence="14">1.14.11.27</ecNumber>
    </recommendedName>
</protein>
<dbReference type="Gene3D" id="1.10.10.1500">
    <property type="entry name" value="JmjC domain-containing ribosomal oxygenase (ROX), dimer domain"/>
    <property type="match status" value="1"/>
</dbReference>
<comment type="similarity">
    <text evidence="2">Belongs to the ROX family. NO66 subfamily.</text>
</comment>
<accession>A0ABM1HUP5</accession>
<evidence type="ECO:0000256" key="10">
    <source>
        <dbReference type="ARBA" id="ARBA00023163"/>
    </source>
</evidence>
<evidence type="ECO:0000313" key="17">
    <source>
        <dbReference type="Proteomes" id="UP000694924"/>
    </source>
</evidence>
<dbReference type="Pfam" id="PF08007">
    <property type="entry name" value="JmjC_2"/>
    <property type="match status" value="1"/>
</dbReference>
<dbReference type="PANTHER" id="PTHR13096:SF8">
    <property type="entry name" value="RIBOSOMAL OXYGENASE 1"/>
    <property type="match status" value="1"/>
</dbReference>
<keyword evidence="4 14" id="KW-0479">Metal-binding</keyword>
<dbReference type="PANTHER" id="PTHR13096">
    <property type="entry name" value="MINA53 MYC INDUCED NUCLEAR ANTIGEN"/>
    <property type="match status" value="1"/>
</dbReference>
<name>A0ABM1HUP5_POLDO</name>
<proteinExistence type="inferred from homology"/>
<evidence type="ECO:0000313" key="18">
    <source>
        <dbReference type="RefSeq" id="XP_015171682.1"/>
    </source>
</evidence>
<keyword evidence="10 14" id="KW-0804">Transcription</keyword>
<dbReference type="InterPro" id="IPR049043">
    <property type="entry name" value="WHD_RIOX1"/>
</dbReference>
<keyword evidence="7 14" id="KW-0560">Oxidoreductase</keyword>
<keyword evidence="8 14" id="KW-0408">Iron</keyword>
<feature type="compositionally biased region" description="Basic residues" evidence="15">
    <location>
        <begin position="142"/>
        <end position="153"/>
    </location>
</feature>
<feature type="domain" description="JmjC" evidence="16">
    <location>
        <begin position="287"/>
        <end position="432"/>
    </location>
</feature>
<dbReference type="Pfam" id="PF21233">
    <property type="entry name" value="WHD_RIOX1"/>
    <property type="match status" value="1"/>
</dbReference>
<dbReference type="InterPro" id="IPR003347">
    <property type="entry name" value="JmjC_dom"/>
</dbReference>
<evidence type="ECO:0000256" key="13">
    <source>
        <dbReference type="ARBA" id="ARBA00047915"/>
    </source>
</evidence>
<feature type="compositionally biased region" description="Acidic residues" evidence="15">
    <location>
        <begin position="159"/>
        <end position="168"/>
    </location>
</feature>